<reference evidence="1 2" key="2">
    <citation type="journal article" date="2014" name="Emerg. Microbes Infect.">
        <title>Potential impact on kidney infection: a whole-genome analysis of Leptospira santarosai serovar Shermani.</title>
        <authorList>
            <person name="Chou L.F."/>
            <person name="Chen T.W."/>
            <person name="Ko Y.C."/>
            <person name="Pan M.J."/>
            <person name="Tian Y.C."/>
            <person name="Chiu C.H."/>
            <person name="Tang P."/>
            <person name="Hung C.C."/>
            <person name="Yang C.W."/>
        </authorList>
    </citation>
    <scope>NUCLEOTIDE SEQUENCE</scope>
    <source>
        <strain evidence="1 2">LT 821</strain>
    </source>
</reference>
<dbReference type="AlphaFoldDB" id="K8YHP1"/>
<accession>K8YHP1</accession>
<name>K8YHP1_9LEPT</name>
<dbReference type="KEGG" id="lst:LSS_00445"/>
<evidence type="ECO:0000313" key="1">
    <source>
        <dbReference type="EMBL" id="EKT88775.1"/>
    </source>
</evidence>
<reference evidence="1 2" key="1">
    <citation type="journal article" date="2012" name="Gene">
        <title>Sequence of Leptospira santarosai serovar Shermani genome and prediction of virulence-associated genes.</title>
        <authorList>
            <person name="Chou L.F."/>
            <person name="Chen Y.T."/>
            <person name="Lu C.W."/>
            <person name="Ko Y.C."/>
            <person name="Tang C.Y."/>
            <person name="Pan M.J."/>
            <person name="Tian Y.C."/>
            <person name="Chiu C.H."/>
            <person name="Hung C.C."/>
            <person name="Yang C.W."/>
        </authorList>
    </citation>
    <scope>NUCLEOTIDE SEQUENCE [LARGE SCALE GENOMIC DNA]</scope>
    <source>
        <strain evidence="1">LT 821</strain>
    </source>
</reference>
<protein>
    <submittedName>
        <fullName evidence="1">Uncharacterized protein</fullName>
    </submittedName>
</protein>
<sequence length="35" mass="4102">MIFCIIVLIQSLIGNVNSKKDFRDIQKTTMENFIQ</sequence>
<dbReference type="Proteomes" id="UP000035800">
    <property type="component" value="Chromosome I"/>
</dbReference>
<organism evidence="1 2">
    <name type="scientific">Leptospira santarosai serovar Shermani str. LT 821</name>
    <dbReference type="NCBI Taxonomy" id="758847"/>
    <lineage>
        <taxon>Bacteria</taxon>
        <taxon>Pseudomonadati</taxon>
        <taxon>Spirochaetota</taxon>
        <taxon>Spirochaetia</taxon>
        <taxon>Leptospirales</taxon>
        <taxon>Leptospiraceae</taxon>
        <taxon>Leptospira</taxon>
    </lineage>
</organism>
<proteinExistence type="predicted"/>
<gene>
    <name evidence="1" type="ORF">LSS_00445</name>
</gene>
<dbReference type="EMBL" id="CP006694">
    <property type="protein sequence ID" value="EKT88775.1"/>
    <property type="molecule type" value="Genomic_DNA"/>
</dbReference>
<evidence type="ECO:0000313" key="2">
    <source>
        <dbReference type="Proteomes" id="UP000035800"/>
    </source>
</evidence>